<accession>A0A183A456</accession>
<organism evidence="1">
    <name type="scientific">Echinostoma caproni</name>
    <dbReference type="NCBI Taxonomy" id="27848"/>
    <lineage>
        <taxon>Eukaryota</taxon>
        <taxon>Metazoa</taxon>
        <taxon>Spiralia</taxon>
        <taxon>Lophotrochozoa</taxon>
        <taxon>Platyhelminthes</taxon>
        <taxon>Trematoda</taxon>
        <taxon>Digenea</taxon>
        <taxon>Plagiorchiida</taxon>
        <taxon>Echinostomata</taxon>
        <taxon>Echinostomatoidea</taxon>
        <taxon>Echinostomatidae</taxon>
        <taxon>Echinostoma</taxon>
    </lineage>
</organism>
<dbReference type="WBParaSite" id="ECPE_0000174101-mRNA-1">
    <property type="protein sequence ID" value="ECPE_0000174101-mRNA-1"/>
    <property type="gene ID" value="ECPE_0000174101"/>
</dbReference>
<proteinExistence type="predicted"/>
<sequence>LDDCSQNPVLRAYMAGSLWLYCGSSGLQIWLPLPKVPPVSPTALSTRDGIGYSRQSSFPPDPLNSHPVGALAPGYISRRVMLSIELDECVHPLSKFVSTIQPIIPTHLSLSVTAFSSFTLVNIKQFTEGSVVGNQSKDFLYILIYTPVCDG</sequence>
<dbReference type="AlphaFoldDB" id="A0A183A456"/>
<protein>
    <submittedName>
        <fullName evidence="1">Protein RIC1 homolog</fullName>
    </submittedName>
</protein>
<evidence type="ECO:0000313" key="1">
    <source>
        <dbReference type="WBParaSite" id="ECPE_0000174101-mRNA-1"/>
    </source>
</evidence>
<reference evidence="1" key="1">
    <citation type="submission" date="2016-06" db="UniProtKB">
        <authorList>
            <consortium name="WormBaseParasite"/>
        </authorList>
    </citation>
    <scope>IDENTIFICATION</scope>
</reference>
<name>A0A183A456_9TREM</name>